<evidence type="ECO:0008006" key="2">
    <source>
        <dbReference type="Google" id="ProtNLM"/>
    </source>
</evidence>
<evidence type="ECO:0000313" key="1">
    <source>
        <dbReference type="EMBL" id="CAB4194580.1"/>
    </source>
</evidence>
<dbReference type="EMBL" id="LR797213">
    <property type="protein sequence ID" value="CAB4194580.1"/>
    <property type="molecule type" value="Genomic_DNA"/>
</dbReference>
<proteinExistence type="predicted"/>
<sequence length="68" mass="7206">MNKFLDFLANNPVGSAIKVALGGVLGVALQNIDQFGIPAQIIPILMILVPPVINYLNPADTRYGNGTL</sequence>
<reference evidence="1" key="1">
    <citation type="submission" date="2020-05" db="EMBL/GenBank/DDBJ databases">
        <authorList>
            <person name="Chiriac C."/>
            <person name="Salcher M."/>
            <person name="Ghai R."/>
            <person name="Kavagutti S V."/>
        </authorList>
    </citation>
    <scope>NUCLEOTIDE SEQUENCE</scope>
</reference>
<organism evidence="1">
    <name type="scientific">uncultured Caudovirales phage</name>
    <dbReference type="NCBI Taxonomy" id="2100421"/>
    <lineage>
        <taxon>Viruses</taxon>
        <taxon>Duplodnaviria</taxon>
        <taxon>Heunggongvirae</taxon>
        <taxon>Uroviricota</taxon>
        <taxon>Caudoviricetes</taxon>
        <taxon>Peduoviridae</taxon>
        <taxon>Maltschvirus</taxon>
        <taxon>Maltschvirus maltsch</taxon>
    </lineage>
</organism>
<protein>
    <recommendedName>
        <fullName evidence="2">Holin</fullName>
    </recommendedName>
</protein>
<accession>A0A6J5RAJ4</accession>
<gene>
    <name evidence="1" type="ORF">UFOVP1264_35</name>
</gene>
<name>A0A6J5RAJ4_9CAUD</name>